<comment type="caution">
    <text evidence="2">The sequence shown here is derived from an EMBL/GenBank/DDBJ whole genome shotgun (WGS) entry which is preliminary data.</text>
</comment>
<reference evidence="2 3" key="1">
    <citation type="journal article" date="2015" name="Nature">
        <title>rRNA introns, odd ribosomes, and small enigmatic genomes across a large radiation of phyla.</title>
        <authorList>
            <person name="Brown C.T."/>
            <person name="Hug L.A."/>
            <person name="Thomas B.C."/>
            <person name="Sharon I."/>
            <person name="Castelle C.J."/>
            <person name="Singh A."/>
            <person name="Wilkins M.J."/>
            <person name="Williams K.H."/>
            <person name="Banfield J.F."/>
        </authorList>
    </citation>
    <scope>NUCLEOTIDE SEQUENCE [LARGE SCALE GENOMIC DNA]</scope>
</reference>
<evidence type="ECO:0000256" key="1">
    <source>
        <dbReference type="SAM" id="Phobius"/>
    </source>
</evidence>
<sequence length="463" mass="52426">MVKWTLIALLVLGFFLRGQELLSGNFLFLKDQGRDMLAVKSIVVDKKLTLIGPYTGLQAVFQGPLYYYLLAIPFAIFRGDPWGVMLLLMITSLASISMGFSIGGILTAFLFATSPALGAAATFFWSPFFVIPIMCGYVYFFMRWVKKGDKHSFVWLSITLALLYHFELAFAVPWTIVSILLFFHAGVRWYPRILFFLILFSIFPLILFDVRHDFLTTRSIFALVGGSAQGLTSSFEPYDKIIRDHIVSFVSSINASFFINASIAGLTSVTLIVGGIWYLAFGKRVEIKLLFVMPVLLWFVYLLYPFQLYSWYLVGLFPVYMILLGYGLSKHKNIAVGCMILISIFTVQKLLKLYTATDWGGTAKIRGKLAAIDTIIKDSQGKLFNVLVFTPVVLTDAYDYLFWWKYGSIPSKEKQDLTYLLIEPDPSKPWSHEGWLETVVSGGGIIETRTLPSGFIIQKRLYD</sequence>
<keyword evidence="1" id="KW-0472">Membrane</keyword>
<gene>
    <name evidence="2" type="ORF">UU34_C0020G0002</name>
</gene>
<feature type="transmembrane region" description="Helical" evidence="1">
    <location>
        <begin position="310"/>
        <end position="327"/>
    </location>
</feature>
<protein>
    <recommendedName>
        <fullName evidence="4">Glycosyltransferase RgtA/B/C/D-like domain-containing protein</fullName>
    </recommendedName>
</protein>
<feature type="transmembrane region" description="Helical" evidence="1">
    <location>
        <begin position="258"/>
        <end position="280"/>
    </location>
</feature>
<organism evidence="2 3">
    <name type="scientific">Candidatus Curtissbacteria bacterium GW2011_GWA1_41_11</name>
    <dbReference type="NCBI Taxonomy" id="1618409"/>
    <lineage>
        <taxon>Bacteria</taxon>
        <taxon>Candidatus Curtissiibacteriota</taxon>
    </lineage>
</organism>
<evidence type="ECO:0000313" key="2">
    <source>
        <dbReference type="EMBL" id="KKR86141.1"/>
    </source>
</evidence>
<feature type="transmembrane region" description="Helical" evidence="1">
    <location>
        <begin position="84"/>
        <end position="111"/>
    </location>
</feature>
<evidence type="ECO:0008006" key="4">
    <source>
        <dbReference type="Google" id="ProtNLM"/>
    </source>
</evidence>
<feature type="transmembrane region" description="Helical" evidence="1">
    <location>
        <begin position="153"/>
        <end position="183"/>
    </location>
</feature>
<keyword evidence="1" id="KW-0812">Transmembrane</keyword>
<feature type="transmembrane region" description="Helical" evidence="1">
    <location>
        <begin position="117"/>
        <end position="141"/>
    </location>
</feature>
<dbReference type="Proteomes" id="UP000034854">
    <property type="component" value="Unassembled WGS sequence"/>
</dbReference>
<accession>A0A0G0UFE3</accession>
<dbReference type="AlphaFoldDB" id="A0A0G0UFE3"/>
<proteinExistence type="predicted"/>
<name>A0A0G0UFE3_9BACT</name>
<dbReference type="EMBL" id="LCAG01000020">
    <property type="protein sequence ID" value="KKR86141.1"/>
    <property type="molecule type" value="Genomic_DNA"/>
</dbReference>
<keyword evidence="1" id="KW-1133">Transmembrane helix</keyword>
<evidence type="ECO:0000313" key="3">
    <source>
        <dbReference type="Proteomes" id="UP000034854"/>
    </source>
</evidence>
<feature type="transmembrane region" description="Helical" evidence="1">
    <location>
        <begin position="59"/>
        <end position="77"/>
    </location>
</feature>
<feature type="transmembrane region" description="Helical" evidence="1">
    <location>
        <begin position="287"/>
        <end position="304"/>
    </location>
</feature>
<feature type="transmembrane region" description="Helical" evidence="1">
    <location>
        <begin position="189"/>
        <end position="208"/>
    </location>
</feature>
<feature type="transmembrane region" description="Helical" evidence="1">
    <location>
        <begin position="334"/>
        <end position="351"/>
    </location>
</feature>